<dbReference type="KEGG" id="nmx:NMA510612_2294"/>
<evidence type="ECO:0000256" key="7">
    <source>
        <dbReference type="HAMAP-Rule" id="MF_00201"/>
    </source>
</evidence>
<evidence type="ECO:0000313" key="10">
    <source>
        <dbReference type="EMBL" id="AHW76560.1"/>
    </source>
</evidence>
<dbReference type="AlphaFoldDB" id="X5ELI8"/>
<reference evidence="10 11" key="1">
    <citation type="journal article" date="2014" name="Genome Announc.">
        <title>Complete Genome Sequence of Neisseria meningitidis Serogroup A Strain NMA510612, Isolated from a Patient with Bacterial Meningitis in China.</title>
        <authorList>
            <person name="Zhang Y."/>
            <person name="Yang J."/>
            <person name="Xu L."/>
            <person name="Zhu Y."/>
            <person name="Liu B."/>
            <person name="Shao Z."/>
            <person name="Zhang X."/>
            <person name="Jin Q."/>
        </authorList>
    </citation>
    <scope>NUCLEOTIDE SEQUENCE [LARGE SCALE GENOMIC DNA]</scope>
    <source>
        <strain evidence="11">NMA510612</strain>
    </source>
</reference>
<feature type="compositionally biased region" description="Polar residues" evidence="8">
    <location>
        <begin position="253"/>
        <end position="264"/>
    </location>
</feature>
<evidence type="ECO:0000259" key="9">
    <source>
        <dbReference type="Pfam" id="PF11967"/>
    </source>
</evidence>
<organism evidence="10 11">
    <name type="scientific">Neisseria meningitidis</name>
    <dbReference type="NCBI Taxonomy" id="487"/>
    <lineage>
        <taxon>Bacteria</taxon>
        <taxon>Pseudomonadati</taxon>
        <taxon>Pseudomonadota</taxon>
        <taxon>Betaproteobacteria</taxon>
        <taxon>Neisseriales</taxon>
        <taxon>Neisseriaceae</taxon>
        <taxon>Neisseria</taxon>
    </lineage>
</organism>
<evidence type="ECO:0000313" key="11">
    <source>
        <dbReference type="Proteomes" id="UP000023582"/>
    </source>
</evidence>
<evidence type="ECO:0000256" key="3">
    <source>
        <dbReference type="ARBA" id="ARBA00022763"/>
    </source>
</evidence>
<dbReference type="Pfam" id="PF11967">
    <property type="entry name" value="RecO_N"/>
    <property type="match status" value="1"/>
</dbReference>
<feature type="domain" description="DNA replication/recombination mediator RecO N-terminal" evidence="9">
    <location>
        <begin position="11"/>
        <end position="81"/>
    </location>
</feature>
<dbReference type="Pfam" id="PF02565">
    <property type="entry name" value="RecO_C"/>
    <property type="match status" value="1"/>
</dbReference>
<dbReference type="HAMAP" id="MF_00201">
    <property type="entry name" value="RecO"/>
    <property type="match status" value="1"/>
</dbReference>
<dbReference type="Proteomes" id="UP000023582">
    <property type="component" value="Chromosome"/>
</dbReference>
<comment type="similarity">
    <text evidence="1 7">Belongs to the RecO family.</text>
</comment>
<dbReference type="SUPFAM" id="SSF50249">
    <property type="entry name" value="Nucleic acid-binding proteins"/>
    <property type="match status" value="1"/>
</dbReference>
<proteinExistence type="inferred from homology"/>
<dbReference type="InterPro" id="IPR022572">
    <property type="entry name" value="DNA_rep/recomb_RecO_N"/>
</dbReference>
<dbReference type="PATRIC" id="fig|487.517.peg.2265"/>
<evidence type="ECO:0000256" key="8">
    <source>
        <dbReference type="SAM" id="MobiDB-lite"/>
    </source>
</evidence>
<comment type="function">
    <text evidence="7">Involved in DNA repair and RecF pathway recombination.</text>
</comment>
<feature type="region of interest" description="Disordered" evidence="8">
    <location>
        <begin position="244"/>
        <end position="264"/>
    </location>
</feature>
<evidence type="ECO:0000256" key="1">
    <source>
        <dbReference type="ARBA" id="ARBA00007452"/>
    </source>
</evidence>
<dbReference type="GO" id="GO:0006302">
    <property type="term" value="P:double-strand break repair"/>
    <property type="evidence" value="ECO:0007669"/>
    <property type="project" value="TreeGrafter"/>
</dbReference>
<dbReference type="InterPro" id="IPR012340">
    <property type="entry name" value="NA-bd_OB-fold"/>
</dbReference>
<keyword evidence="3 7" id="KW-0227">DNA damage</keyword>
<sequence length="264" mass="29434">MMSEHRVNHEPVFLLASSPWRESSLRVEAFSRRYGRVALLARSARKRQSELRGVLVPFVLVSASWYGSQELKTLHRAEWIGGWPQPQGRALFSGLYVNELMLKLTVREDPLPELYDALAEVMEAVCCKAAYIDDLRRFEWRLLNLLGVAPDLNRDGDGGTIAAGGTYLVRPETAVFPVGKGFAVPPHAAGVVAPGQSLIDLREGSFRTAESLQQALKITRLFIRHLLPEGLKSRQVLEQIRQFDRKETARETVPTSDGTASNAV</sequence>
<keyword evidence="5 7" id="KW-0234">DNA repair</keyword>
<dbReference type="EMBL" id="CP007524">
    <property type="protein sequence ID" value="AHW76560.1"/>
    <property type="molecule type" value="Genomic_DNA"/>
</dbReference>
<dbReference type="GO" id="GO:0043590">
    <property type="term" value="C:bacterial nucleoid"/>
    <property type="evidence" value="ECO:0007669"/>
    <property type="project" value="TreeGrafter"/>
</dbReference>
<evidence type="ECO:0000256" key="5">
    <source>
        <dbReference type="ARBA" id="ARBA00023204"/>
    </source>
</evidence>
<dbReference type="Gene3D" id="1.20.1440.120">
    <property type="entry name" value="Recombination protein O, C-terminal domain"/>
    <property type="match status" value="1"/>
</dbReference>
<dbReference type="PANTHER" id="PTHR33991:SF1">
    <property type="entry name" value="DNA REPAIR PROTEIN RECO"/>
    <property type="match status" value="1"/>
</dbReference>
<dbReference type="PANTHER" id="PTHR33991">
    <property type="entry name" value="DNA REPAIR PROTEIN RECO"/>
    <property type="match status" value="1"/>
</dbReference>
<keyword evidence="4 7" id="KW-0233">DNA recombination</keyword>
<dbReference type="InterPro" id="IPR003717">
    <property type="entry name" value="RecO"/>
</dbReference>
<evidence type="ECO:0000256" key="2">
    <source>
        <dbReference type="ARBA" id="ARBA00021310"/>
    </source>
</evidence>
<reference evidence="11" key="2">
    <citation type="submission" date="2014-02" db="EMBL/GenBank/DDBJ databases">
        <title>Complete Genome Sequence of Neisseria meningitides, serogroup A strain 510612.</title>
        <authorList>
            <person name="Zhang X."/>
            <person name="Zhang Y."/>
            <person name="Yang J."/>
            <person name="Zhu Y."/>
            <person name="Jin Q."/>
        </authorList>
    </citation>
    <scope>NUCLEOTIDE SEQUENCE</scope>
    <source>
        <strain evidence="11">NMA510612</strain>
    </source>
</reference>
<protein>
    <recommendedName>
        <fullName evidence="2 7">DNA repair protein RecO</fullName>
    </recommendedName>
    <alternativeName>
        <fullName evidence="6 7">Recombination protein O</fullName>
    </alternativeName>
</protein>
<dbReference type="NCBIfam" id="TIGR00613">
    <property type="entry name" value="reco"/>
    <property type="match status" value="1"/>
</dbReference>
<dbReference type="Gene3D" id="2.40.50.140">
    <property type="entry name" value="Nucleic acid-binding proteins"/>
    <property type="match status" value="1"/>
</dbReference>
<dbReference type="SUPFAM" id="SSF57863">
    <property type="entry name" value="ArfGap/RecO-like zinc finger"/>
    <property type="match status" value="1"/>
</dbReference>
<dbReference type="GO" id="GO:0006310">
    <property type="term" value="P:DNA recombination"/>
    <property type="evidence" value="ECO:0007669"/>
    <property type="project" value="UniProtKB-UniRule"/>
</dbReference>
<name>X5ELI8_NEIME</name>
<evidence type="ECO:0000256" key="4">
    <source>
        <dbReference type="ARBA" id="ARBA00023172"/>
    </source>
</evidence>
<gene>
    <name evidence="7 10" type="primary">recO</name>
    <name evidence="10" type="ORF">NMA510612_2294</name>
</gene>
<evidence type="ECO:0000256" key="6">
    <source>
        <dbReference type="ARBA" id="ARBA00033409"/>
    </source>
</evidence>
<dbReference type="InterPro" id="IPR042242">
    <property type="entry name" value="RecO_C"/>
</dbReference>
<accession>X5ELI8</accession>
<dbReference type="InterPro" id="IPR037278">
    <property type="entry name" value="ARFGAP/RecO"/>
</dbReference>